<dbReference type="InterPro" id="IPR006363">
    <property type="entry name" value="Cbl_synth_CobJ/CibH_dom"/>
</dbReference>
<proteinExistence type="predicted"/>
<evidence type="ECO:0000313" key="8">
    <source>
        <dbReference type="EMBL" id="MEA5582200.1"/>
    </source>
</evidence>
<dbReference type="PANTHER" id="PTHR47036">
    <property type="entry name" value="COBALT-FACTOR III C(17)-METHYLTRANSFERASE-RELATED"/>
    <property type="match status" value="1"/>
</dbReference>
<dbReference type="InterPro" id="IPR035996">
    <property type="entry name" value="4pyrrol_Methylase_sf"/>
</dbReference>
<dbReference type="InterPro" id="IPR038029">
    <property type="entry name" value="GbiG_N_sf"/>
</dbReference>
<dbReference type="GO" id="GO:0030789">
    <property type="term" value="F:precorrin-3B C17-methyltransferase activity"/>
    <property type="evidence" value="ECO:0007669"/>
    <property type="project" value="UniProtKB-EC"/>
</dbReference>
<dbReference type="InterPro" id="IPR021744">
    <property type="entry name" value="CbiG_N"/>
</dbReference>
<comment type="pathway">
    <text evidence="1">Cofactor biosynthesis; adenosylcobalamin biosynthesis.</text>
</comment>
<evidence type="ECO:0000256" key="2">
    <source>
        <dbReference type="ARBA" id="ARBA00022573"/>
    </source>
</evidence>
<sequence>MITKIAPAIVVLGQNSVPVARQIISILPGATLYGLAGRTSGVDVSFTNFGDTVRELFVEGTPLIGICAAGILIRTIAPMLSDKKQEPPVLAVAEDGSAVVPLLGGLNGVNDLARRIAEVLDVKPAITTTGDIRFRTALLSPPPGYHLANPDDAKKFISDLLAGAQVKLEGTAPWLSNSQLPIDPKGALTIQVTERLVTPAANSLVYHPATIAIALDARSAIAISDTVDLALVQQLLADAELAPASVAGIFAPISLATNSAIQAIANAFKVPVRFFTSNQIEKLTSTGYSPAQAIALTVTKSSQLEIYTEGLAIAISPTPIDPNTIGQARGRLAIIGTGPGGQKWMSPEVKEILKSATDLVGYKTYINLIGSLADGKQRHESDNREEIARATMALDLAASGRYVAVVSSGDPGIYAMAAAIFEVCDRYPKPEWDSIDIHVAPGISAMQAAAASIGAPLGHDFCTISLSDILKPWSIIEQRIAGAAEADFAIAFYNPVSKQRTWQLAAARNILLQYRTPDTPVVLARNLGRPGQIVKVIQLKELTTDSADMRTVILVGSSQTRTIQRSDGSISVYTPRRYTEKKDLLQI</sequence>
<organism evidence="8 9">
    <name type="scientific">Nodularia harveyana UHCC-0300</name>
    <dbReference type="NCBI Taxonomy" id="2974287"/>
    <lineage>
        <taxon>Bacteria</taxon>
        <taxon>Bacillati</taxon>
        <taxon>Cyanobacteriota</taxon>
        <taxon>Cyanophyceae</taxon>
        <taxon>Nostocales</taxon>
        <taxon>Nodulariaceae</taxon>
        <taxon>Nodularia</taxon>
    </lineage>
</organism>
<keyword evidence="4 8" id="KW-0808">Transferase</keyword>
<feature type="domain" description="Tetrapyrrole methylase" evidence="6">
    <location>
        <begin position="331"/>
        <end position="542"/>
    </location>
</feature>
<dbReference type="InterPro" id="IPR051810">
    <property type="entry name" value="Precorrin_MeTrfase"/>
</dbReference>
<dbReference type="Gene3D" id="3.40.1010.10">
    <property type="entry name" value="Cobalt-precorrin-4 Transmethylase, Domain 1"/>
    <property type="match status" value="1"/>
</dbReference>
<evidence type="ECO:0000259" key="6">
    <source>
        <dbReference type="Pfam" id="PF00590"/>
    </source>
</evidence>
<dbReference type="PANTHER" id="PTHR47036:SF1">
    <property type="entry name" value="COBALT-FACTOR III C(17)-METHYLTRANSFERASE-RELATED"/>
    <property type="match status" value="1"/>
</dbReference>
<keyword evidence="2" id="KW-0169">Cobalamin biosynthesis</keyword>
<evidence type="ECO:0000256" key="4">
    <source>
        <dbReference type="ARBA" id="ARBA00022679"/>
    </source>
</evidence>
<dbReference type="RefSeq" id="WP_323196523.1">
    <property type="nucleotide sequence ID" value="NZ_JAYGHG010000020.1"/>
</dbReference>
<dbReference type="Proteomes" id="UP001302120">
    <property type="component" value="Unassembled WGS sequence"/>
</dbReference>
<dbReference type="CDD" id="cd11646">
    <property type="entry name" value="Precorrin_3B_C17_MT"/>
    <property type="match status" value="1"/>
</dbReference>
<gene>
    <name evidence="8" type="primary">cobJ</name>
    <name evidence="8" type="ORF">VB620_12720</name>
</gene>
<dbReference type="Gene3D" id="3.40.50.11220">
    <property type="match status" value="1"/>
</dbReference>
<dbReference type="SUPFAM" id="SSF53790">
    <property type="entry name" value="Tetrapyrrole methylase"/>
    <property type="match status" value="1"/>
</dbReference>
<evidence type="ECO:0000256" key="1">
    <source>
        <dbReference type="ARBA" id="ARBA00004953"/>
    </source>
</evidence>
<dbReference type="Pfam" id="PF00590">
    <property type="entry name" value="TP_methylase"/>
    <property type="match status" value="1"/>
</dbReference>
<dbReference type="Pfam" id="PF11760">
    <property type="entry name" value="CbiG_N"/>
    <property type="match status" value="1"/>
</dbReference>
<comment type="caution">
    <text evidence="8">The sequence shown here is derived from an EMBL/GenBank/DDBJ whole genome shotgun (WGS) entry which is preliminary data.</text>
</comment>
<dbReference type="EC" id="2.1.1.131" evidence="8"/>
<dbReference type="InterPro" id="IPR014776">
    <property type="entry name" value="4pyrrole_Mease_sub2"/>
</dbReference>
<keyword evidence="3 8" id="KW-0489">Methyltransferase</keyword>
<name>A0ABU5UFB0_9CYAN</name>
<dbReference type="GO" id="GO:0032259">
    <property type="term" value="P:methylation"/>
    <property type="evidence" value="ECO:0007669"/>
    <property type="project" value="UniProtKB-KW"/>
</dbReference>
<dbReference type="InterPro" id="IPR014777">
    <property type="entry name" value="4pyrrole_Mease_sub1"/>
</dbReference>
<evidence type="ECO:0000256" key="3">
    <source>
        <dbReference type="ARBA" id="ARBA00022603"/>
    </source>
</evidence>
<reference evidence="8 9" key="1">
    <citation type="submission" date="2023-12" db="EMBL/GenBank/DDBJ databases">
        <title>Baltic Sea Cyanobacteria.</title>
        <authorList>
            <person name="Delbaje E."/>
            <person name="Fewer D.P."/>
            <person name="Shishido T.K."/>
        </authorList>
    </citation>
    <scope>NUCLEOTIDE SEQUENCE [LARGE SCALE GENOMIC DNA]</scope>
    <source>
        <strain evidence="8 9">UHCC-0300</strain>
    </source>
</reference>
<dbReference type="EMBL" id="JAYGHG010000020">
    <property type="protein sequence ID" value="MEA5582200.1"/>
    <property type="molecule type" value="Genomic_DNA"/>
</dbReference>
<dbReference type="NCBIfam" id="TIGR01466">
    <property type="entry name" value="cobJ_cbiH"/>
    <property type="match status" value="1"/>
</dbReference>
<keyword evidence="5" id="KW-0949">S-adenosyl-L-methionine</keyword>
<feature type="domain" description="Cobalamin synthesis G N-terminal" evidence="7">
    <location>
        <begin position="52"/>
        <end position="131"/>
    </location>
</feature>
<keyword evidence="9" id="KW-1185">Reference proteome</keyword>
<dbReference type="Gene3D" id="3.30.950.10">
    <property type="entry name" value="Methyltransferase, Cobalt-precorrin-4 Transmethylase, Domain 2"/>
    <property type="match status" value="1"/>
</dbReference>
<dbReference type="InterPro" id="IPR000878">
    <property type="entry name" value="4pyrrol_Mease"/>
</dbReference>
<dbReference type="SUPFAM" id="SSF159672">
    <property type="entry name" value="CbiG N-terminal domain-like"/>
    <property type="match status" value="1"/>
</dbReference>
<evidence type="ECO:0000313" key="9">
    <source>
        <dbReference type="Proteomes" id="UP001302120"/>
    </source>
</evidence>
<evidence type="ECO:0000256" key="5">
    <source>
        <dbReference type="ARBA" id="ARBA00022691"/>
    </source>
</evidence>
<evidence type="ECO:0000259" key="7">
    <source>
        <dbReference type="Pfam" id="PF11760"/>
    </source>
</evidence>
<protein>
    <submittedName>
        <fullName evidence="8">Precorrin-3B C(17)-methyltransferase</fullName>
        <ecNumber evidence="8">2.1.1.131</ecNumber>
    </submittedName>
</protein>
<accession>A0ABU5UFB0</accession>